<dbReference type="RefSeq" id="WP_184344565.1">
    <property type="nucleotide sequence ID" value="NZ_JACHIG010000020.1"/>
</dbReference>
<name>A0A7W7YGC7_9BACT</name>
<dbReference type="AlphaFoldDB" id="A0A7W7YGC7"/>
<dbReference type="EMBL" id="JACHIG010000020">
    <property type="protein sequence ID" value="MBB5035604.1"/>
    <property type="molecule type" value="Genomic_DNA"/>
</dbReference>
<sequence>MIQGWCQKDYFILFEDQAEASLMTERYAVNSFLPGYILVGIKSWDDFILCDADNNLYTVPTIPLAAKELCPCSLEIDSAGLRADTQVADKIKWYIQPIIFGGDPKPGENMTWVTLDQHIDLVKWWNNQYRSLQ</sequence>
<gene>
    <name evidence="1" type="ORF">HNQ65_005217</name>
</gene>
<proteinExistence type="predicted"/>
<evidence type="ECO:0000313" key="1">
    <source>
        <dbReference type="EMBL" id="MBB5035604.1"/>
    </source>
</evidence>
<reference evidence="1 2" key="1">
    <citation type="submission" date="2020-08" db="EMBL/GenBank/DDBJ databases">
        <title>Genomic Encyclopedia of Type Strains, Phase IV (KMG-IV): sequencing the most valuable type-strain genomes for metagenomic binning, comparative biology and taxonomic classification.</title>
        <authorList>
            <person name="Goeker M."/>
        </authorList>
    </citation>
    <scope>NUCLEOTIDE SEQUENCE [LARGE SCALE GENOMIC DNA]</scope>
    <source>
        <strain evidence="1 2">DSM 12252</strain>
    </source>
</reference>
<evidence type="ECO:0000313" key="2">
    <source>
        <dbReference type="Proteomes" id="UP000590740"/>
    </source>
</evidence>
<accession>A0A7W7YGC7</accession>
<protein>
    <submittedName>
        <fullName evidence="1">Uncharacterized protein</fullName>
    </submittedName>
</protein>
<comment type="caution">
    <text evidence="1">The sequence shown here is derived from an EMBL/GenBank/DDBJ whole genome shotgun (WGS) entry which is preliminary data.</text>
</comment>
<organism evidence="1 2">
    <name type="scientific">Prosthecobacter vanneervenii</name>
    <dbReference type="NCBI Taxonomy" id="48466"/>
    <lineage>
        <taxon>Bacteria</taxon>
        <taxon>Pseudomonadati</taxon>
        <taxon>Verrucomicrobiota</taxon>
        <taxon>Verrucomicrobiia</taxon>
        <taxon>Verrucomicrobiales</taxon>
        <taxon>Verrucomicrobiaceae</taxon>
        <taxon>Prosthecobacter</taxon>
    </lineage>
</organism>
<keyword evidence="2" id="KW-1185">Reference proteome</keyword>
<dbReference type="Proteomes" id="UP000590740">
    <property type="component" value="Unassembled WGS sequence"/>
</dbReference>